<feature type="compositionally biased region" description="Polar residues" evidence="1">
    <location>
        <begin position="680"/>
        <end position="696"/>
    </location>
</feature>
<dbReference type="AlphaFoldDB" id="A0A9P6MGD7"/>
<dbReference type="Pfam" id="PF21040">
    <property type="entry name" value="CEP104-like_TOG"/>
    <property type="match status" value="1"/>
</dbReference>
<sequence>MIDLNELTEQEKISFAISIQVFPSKIVSCVLSRELQMRLYALEFVKEHLENESVEDDIDQHSERVLLARAVLQVISVALTDTREKVVTLALALLDQVVKFCLQNEIPSSVTYRSLEPIFSLMLVKASDFNNRVAQGTIDRIVMLCNCFRVTPYAILPLVFKPARSTVLYRQSQSRIDIVARLVDEFGVFNRAEGKGTPGGLEFENITEFAIPYLSHTNGEVRITARKLIIDVCKFLNKTRVGQFLSGVKPLIVESIQKELEPKKPKTLPRSSPTPSRPVTNTPKKPGQSTQQPLDDSTAGSNSGKRKQVPTSPGVNLHMDSLKSLLVEPEPSGVSKSMVKNQNALSPDEDNDSTASEENRPSVVSRTTTRPSQRRARSNSSRVINKSQQQESGHLSGSDSQNDPRSAKDRFCVFCDERSSAFTDEGLVVHYWNDCAMLANCPYCKIIIEVPTLVDHTLKDCPKRKFVKQCENCRVIMASDTFLTHMAAGCTVVPKEAVRCPLCTDILPSNDEADWKLHLLNGPGCPMNKKSHTKSQKPRPPAQASPSNLLPQVNTSQKHSSKAPISTPTSPQSSSSSSSVRTEPSIRHRGATFSSTGSTVSCTMAYMVDKNGIRQSSSTLTLPFLGPALEPSHLSQRPQYSIDNDDQHQFGSQRLAHHSPQSDFIHPLDPSPALSLRPTRPSSPWTSNPATHQAGSGSRIPKLGMSRSASSNSG</sequence>
<dbReference type="GO" id="GO:0005929">
    <property type="term" value="C:cilium"/>
    <property type="evidence" value="ECO:0007669"/>
    <property type="project" value="TreeGrafter"/>
</dbReference>
<dbReference type="InterPro" id="IPR052607">
    <property type="entry name" value="CEP104-like"/>
</dbReference>
<reference evidence="3" key="1">
    <citation type="journal article" date="2020" name="Fungal Divers.">
        <title>Resolving the Mortierellaceae phylogeny through synthesis of multi-gene phylogenetics and phylogenomics.</title>
        <authorList>
            <person name="Vandepol N."/>
            <person name="Liber J."/>
            <person name="Desiro A."/>
            <person name="Na H."/>
            <person name="Kennedy M."/>
            <person name="Barry K."/>
            <person name="Grigoriev I.V."/>
            <person name="Miller A.N."/>
            <person name="O'Donnell K."/>
            <person name="Stajich J.E."/>
            <person name="Bonito G."/>
        </authorList>
    </citation>
    <scope>NUCLEOTIDE SEQUENCE</scope>
    <source>
        <strain evidence="3">MES-2147</strain>
    </source>
</reference>
<feature type="compositionally biased region" description="Polar residues" evidence="1">
    <location>
        <begin position="378"/>
        <end position="404"/>
    </location>
</feature>
<dbReference type="Proteomes" id="UP000749646">
    <property type="component" value="Unassembled WGS sequence"/>
</dbReference>
<evidence type="ECO:0000313" key="3">
    <source>
        <dbReference type="EMBL" id="KAF9999209.1"/>
    </source>
</evidence>
<dbReference type="PANTHER" id="PTHR13371:SF0">
    <property type="entry name" value="CENTROSOMAL PROTEIN OF 104 KDA"/>
    <property type="match status" value="1"/>
</dbReference>
<dbReference type="InterPro" id="IPR016024">
    <property type="entry name" value="ARM-type_fold"/>
</dbReference>
<dbReference type="InterPro" id="IPR011989">
    <property type="entry name" value="ARM-like"/>
</dbReference>
<keyword evidence="4" id="KW-1185">Reference proteome</keyword>
<feature type="region of interest" description="Disordered" evidence="1">
    <location>
        <begin position="329"/>
        <end position="406"/>
    </location>
</feature>
<name>A0A9P6MGD7_9FUNG</name>
<feature type="region of interest" description="Disordered" evidence="1">
    <location>
        <begin position="262"/>
        <end position="317"/>
    </location>
</feature>
<feature type="compositionally biased region" description="Polar residues" evidence="1">
    <location>
        <begin position="362"/>
        <end position="371"/>
    </location>
</feature>
<dbReference type="Pfam" id="PF21039">
    <property type="entry name" value="CEP104_ZnF"/>
    <property type="match status" value="1"/>
</dbReference>
<dbReference type="InterPro" id="IPR048738">
    <property type="entry name" value="CEP104_Znf"/>
</dbReference>
<organism evidence="3 4">
    <name type="scientific">Modicella reniformis</name>
    <dbReference type="NCBI Taxonomy" id="1440133"/>
    <lineage>
        <taxon>Eukaryota</taxon>
        <taxon>Fungi</taxon>
        <taxon>Fungi incertae sedis</taxon>
        <taxon>Mucoromycota</taxon>
        <taxon>Mortierellomycotina</taxon>
        <taxon>Mortierellomycetes</taxon>
        <taxon>Mortierellales</taxon>
        <taxon>Mortierellaceae</taxon>
        <taxon>Modicella</taxon>
    </lineage>
</organism>
<evidence type="ECO:0000259" key="2">
    <source>
        <dbReference type="SMART" id="SM01349"/>
    </source>
</evidence>
<dbReference type="InterPro" id="IPR034085">
    <property type="entry name" value="TOG"/>
</dbReference>
<dbReference type="SUPFAM" id="SSF48371">
    <property type="entry name" value="ARM repeat"/>
    <property type="match status" value="1"/>
</dbReference>
<evidence type="ECO:0000313" key="4">
    <source>
        <dbReference type="Proteomes" id="UP000749646"/>
    </source>
</evidence>
<feature type="compositionally biased region" description="Polar residues" evidence="1">
    <location>
        <begin position="334"/>
        <end position="345"/>
    </location>
</feature>
<feature type="region of interest" description="Disordered" evidence="1">
    <location>
        <begin position="526"/>
        <end position="596"/>
    </location>
</feature>
<proteinExistence type="predicted"/>
<feature type="domain" description="TOG" evidence="2">
    <location>
        <begin position="6"/>
        <end position="269"/>
    </location>
</feature>
<feature type="compositionally biased region" description="Low complexity" evidence="1">
    <location>
        <begin position="268"/>
        <end position="283"/>
    </location>
</feature>
<gene>
    <name evidence="3" type="ORF">BGZ65_005397</name>
</gene>
<dbReference type="Gene3D" id="1.25.10.10">
    <property type="entry name" value="Leucine-rich Repeat Variant"/>
    <property type="match status" value="1"/>
</dbReference>
<feature type="compositionally biased region" description="Polar residues" evidence="1">
    <location>
        <begin position="287"/>
        <end position="314"/>
    </location>
</feature>
<comment type="caution">
    <text evidence="3">The sequence shown here is derived from an EMBL/GenBank/DDBJ whole genome shotgun (WGS) entry which is preliminary data.</text>
</comment>
<accession>A0A9P6MGD7</accession>
<protein>
    <recommendedName>
        <fullName evidence="2">TOG domain-containing protein</fullName>
    </recommendedName>
</protein>
<feature type="compositionally biased region" description="Polar residues" evidence="1">
    <location>
        <begin position="544"/>
        <end position="558"/>
    </location>
</feature>
<dbReference type="EMBL" id="JAAAHW010000765">
    <property type="protein sequence ID" value="KAF9999209.1"/>
    <property type="molecule type" value="Genomic_DNA"/>
</dbReference>
<dbReference type="PANTHER" id="PTHR13371">
    <property type="entry name" value="GLYCINE-, GLUTAMATE-, THIENYLCYCLOHEXYLPIPERIDINE-BINDING PROTEIN"/>
    <property type="match status" value="1"/>
</dbReference>
<evidence type="ECO:0000256" key="1">
    <source>
        <dbReference type="SAM" id="MobiDB-lite"/>
    </source>
</evidence>
<feature type="region of interest" description="Disordered" evidence="1">
    <location>
        <begin position="653"/>
        <end position="714"/>
    </location>
</feature>
<dbReference type="OrthoDB" id="66599at2759"/>
<dbReference type="SMART" id="SM01349">
    <property type="entry name" value="TOG"/>
    <property type="match status" value="1"/>
</dbReference>
<feature type="compositionally biased region" description="Low complexity" evidence="1">
    <location>
        <begin position="566"/>
        <end position="583"/>
    </location>
</feature>